<dbReference type="EMBL" id="CP004350">
    <property type="protein sequence ID" value="AHI19708.1"/>
    <property type="molecule type" value="Genomic_DNA"/>
</dbReference>
<organism evidence="5 6">
    <name type="scientific">Corynebacterium casei LMG S-19264</name>
    <dbReference type="NCBI Taxonomy" id="1285583"/>
    <lineage>
        <taxon>Bacteria</taxon>
        <taxon>Bacillati</taxon>
        <taxon>Actinomycetota</taxon>
        <taxon>Actinomycetes</taxon>
        <taxon>Mycobacteriales</taxon>
        <taxon>Corynebacteriaceae</taxon>
        <taxon>Corynebacterium</taxon>
    </lineage>
</organism>
<feature type="transmembrane region" description="Helical" evidence="2">
    <location>
        <begin position="612"/>
        <end position="635"/>
    </location>
</feature>
<dbReference type="PANTHER" id="PTHR46928:SF1">
    <property type="entry name" value="MESENCHYME-SPECIFIC CELL SURFACE GLYCOPROTEIN"/>
    <property type="match status" value="1"/>
</dbReference>
<evidence type="ECO:0000256" key="2">
    <source>
        <dbReference type="SAM" id="Phobius"/>
    </source>
</evidence>
<dbReference type="InterPro" id="IPR015943">
    <property type="entry name" value="WD40/YVTN_repeat-like_dom_sf"/>
</dbReference>
<dbReference type="PROSITE" id="PS51318">
    <property type="entry name" value="TAT"/>
    <property type="match status" value="1"/>
</dbReference>
<dbReference type="Gene3D" id="2.130.10.10">
    <property type="entry name" value="YVTN repeat-like/Quinoprotein amine dehydrogenase"/>
    <property type="match status" value="1"/>
</dbReference>
<name>A0ABN4CEG1_9CORY</name>
<evidence type="ECO:0000259" key="4">
    <source>
        <dbReference type="Pfam" id="PF22494"/>
    </source>
</evidence>
<keyword evidence="6" id="KW-1185">Reference proteome</keyword>
<dbReference type="Proteomes" id="UP000019226">
    <property type="component" value="Chromosome"/>
</dbReference>
<keyword evidence="2" id="KW-1133">Transmembrane helix</keyword>
<dbReference type="SUPFAM" id="SSF50969">
    <property type="entry name" value="YVTN repeat-like/Quinoprotein amine dehydrogenase"/>
    <property type="match status" value="1"/>
</dbReference>
<dbReference type="PANTHER" id="PTHR46928">
    <property type="entry name" value="MESENCHYME-SPECIFIC CELL SURFACE GLYCOPROTEIN"/>
    <property type="match status" value="1"/>
</dbReference>
<dbReference type="Pfam" id="PF22494">
    <property type="entry name" value="choice_anch_I"/>
    <property type="match status" value="1"/>
</dbReference>
<feature type="region of interest" description="Disordered" evidence="1">
    <location>
        <begin position="581"/>
        <end position="609"/>
    </location>
</feature>
<feature type="compositionally biased region" description="Basic and acidic residues" evidence="1">
    <location>
        <begin position="466"/>
        <end position="476"/>
    </location>
</feature>
<dbReference type="NCBIfam" id="NF038117">
    <property type="entry name" value="choice_anch_I"/>
    <property type="match status" value="1"/>
</dbReference>
<feature type="signal peptide" evidence="3">
    <location>
        <begin position="1"/>
        <end position="28"/>
    </location>
</feature>
<dbReference type="InterPro" id="IPR011044">
    <property type="entry name" value="Quino_amine_DH_bsu"/>
</dbReference>
<sequence length="659" mass="68726">MSIRRRAISLCAAAALTAGIISPAIANAQDFNGIVDSIATDSAAGAGVSMAPIGSYASGQLAESAAEIVAFHADSQRILTVNALSGEIDVLDASNPENPTKIGSISAGADKEINSVTVREDGLAIAAVQQSDKLLEGEALFFDASAEDLGSAELGRVTIGALPDNVHITSDGAYALIANEGEPSNELNAEGTAYVADPAGSVSVITLPAVGTVEAASQADVRTAGFEAFDAPGALHEDIRIFGPEAHHNQPSLDLEPEYVASAYGKAFVTLQENNAIAIIDIASATVEKIVPAHITDHSQIAIDSSNKDDAAELRTIPVKGLSMPDSIHAFTSNGQTYFATANEGDAREWGVDEDEGGSGIYTDEVELADVVEDGQVCEGALGDVDLEELASKEVAGNLKLSNASGWNEEEQCFDELYAYGSRSFSIYDAEGNVIFDSGSKFEEVTASLNQAGVFHHNADNEGPEFDDRSDNKGPEPEALTIGQIGDRTYAFIGTERVGGVFVYDVTDPANAKYQTYVNNRDFTVDFDEDNYESTKFAGDLGPEGFAFIDKEDSPNGEYLLVIGNEVSGTTTIFQIEDPLADSEHPIGKNETSAEGSSNSSTGSSESNSGSALAGGALAAIVAVIAGVVAALGVIPGAKDQMLKVLPQEVRAQVEAFLN</sequence>
<gene>
    <name evidence="5" type="ORF">CCASEI_05660</name>
</gene>
<feature type="domain" description="Choice-of-anchor I" evidence="4">
    <location>
        <begin position="62"/>
        <end position="576"/>
    </location>
</feature>
<feature type="region of interest" description="Disordered" evidence="1">
    <location>
        <begin position="459"/>
        <end position="478"/>
    </location>
</feature>
<accession>A0ABN4CEG1</accession>
<evidence type="ECO:0000256" key="1">
    <source>
        <dbReference type="SAM" id="MobiDB-lite"/>
    </source>
</evidence>
<feature type="chain" id="PRO_5046692388" evidence="3">
    <location>
        <begin position="29"/>
        <end position="659"/>
    </location>
</feature>
<proteinExistence type="predicted"/>
<protein>
    <submittedName>
        <fullName evidence="5">Alkaline phosphatase</fullName>
    </submittedName>
</protein>
<dbReference type="GeneID" id="82877282"/>
<keyword evidence="2" id="KW-0472">Membrane</keyword>
<dbReference type="RefSeq" id="WP_006821633.1">
    <property type="nucleotide sequence ID" value="NZ_CP004350.1"/>
</dbReference>
<keyword evidence="2" id="KW-0812">Transmembrane</keyword>
<reference evidence="6" key="1">
    <citation type="submission" date="2013-02" db="EMBL/GenBank/DDBJ databases">
        <title>The complete genome sequence of Corynebacterium casei LMG S-19264 (=DSM 44701).</title>
        <authorList>
            <person name="Ruckert C."/>
            <person name="Albersmeier A."/>
            <person name="Kalinowski J."/>
        </authorList>
    </citation>
    <scope>NUCLEOTIDE SEQUENCE [LARGE SCALE GENOMIC DNA]</scope>
    <source>
        <strain evidence="6">LMG S-19264</strain>
    </source>
</reference>
<evidence type="ECO:0000313" key="6">
    <source>
        <dbReference type="Proteomes" id="UP000019226"/>
    </source>
</evidence>
<feature type="compositionally biased region" description="Low complexity" evidence="1">
    <location>
        <begin position="590"/>
        <end position="609"/>
    </location>
</feature>
<dbReference type="InterPro" id="IPR055188">
    <property type="entry name" value="Choice_anch_I"/>
</dbReference>
<dbReference type="InterPro" id="IPR052956">
    <property type="entry name" value="Mesenchyme-surface_protein"/>
</dbReference>
<dbReference type="InterPro" id="IPR006311">
    <property type="entry name" value="TAT_signal"/>
</dbReference>
<evidence type="ECO:0000256" key="3">
    <source>
        <dbReference type="SAM" id="SignalP"/>
    </source>
</evidence>
<evidence type="ECO:0000313" key="5">
    <source>
        <dbReference type="EMBL" id="AHI19708.1"/>
    </source>
</evidence>
<keyword evidence="3" id="KW-0732">Signal</keyword>